<accession>A0A0F9FXL8</accession>
<gene>
    <name evidence="1" type="ORF">LCGC14_1897450</name>
</gene>
<name>A0A0F9FXL8_9ZZZZ</name>
<sequence>MDHKKLVKGNSYYCLVGDSWCLTMAVIKVEYVGPANYKYNDDLVFVEHDIDGHIHRFGVDTKDLYPPDKTILKAVLHNERRTRQVIEHPKQFDHANAREFVFKWFATLLETDQKALVLRFRELYPSLVKDKYSGPTTNIFLTSKFKMKHWTELMHGYFDYKFPRVDVPEF</sequence>
<evidence type="ECO:0000313" key="1">
    <source>
        <dbReference type="EMBL" id="KKL91159.1"/>
    </source>
</evidence>
<dbReference type="EMBL" id="LAZR01019805">
    <property type="protein sequence ID" value="KKL91159.1"/>
    <property type="molecule type" value="Genomic_DNA"/>
</dbReference>
<protein>
    <submittedName>
        <fullName evidence="1">Uncharacterized protein</fullName>
    </submittedName>
</protein>
<comment type="caution">
    <text evidence="1">The sequence shown here is derived from an EMBL/GenBank/DDBJ whole genome shotgun (WGS) entry which is preliminary data.</text>
</comment>
<dbReference type="AlphaFoldDB" id="A0A0F9FXL8"/>
<reference evidence="1" key="1">
    <citation type="journal article" date="2015" name="Nature">
        <title>Complex archaea that bridge the gap between prokaryotes and eukaryotes.</title>
        <authorList>
            <person name="Spang A."/>
            <person name="Saw J.H."/>
            <person name="Jorgensen S.L."/>
            <person name="Zaremba-Niedzwiedzka K."/>
            <person name="Martijn J."/>
            <person name="Lind A.E."/>
            <person name="van Eijk R."/>
            <person name="Schleper C."/>
            <person name="Guy L."/>
            <person name="Ettema T.J."/>
        </authorList>
    </citation>
    <scope>NUCLEOTIDE SEQUENCE</scope>
</reference>
<organism evidence="1">
    <name type="scientific">marine sediment metagenome</name>
    <dbReference type="NCBI Taxonomy" id="412755"/>
    <lineage>
        <taxon>unclassified sequences</taxon>
        <taxon>metagenomes</taxon>
        <taxon>ecological metagenomes</taxon>
    </lineage>
</organism>
<proteinExistence type="predicted"/>